<dbReference type="CDD" id="cd00082">
    <property type="entry name" value="HisKA"/>
    <property type="match status" value="1"/>
</dbReference>
<dbReference type="SMART" id="SM00387">
    <property type="entry name" value="HATPase_c"/>
    <property type="match status" value="1"/>
</dbReference>
<evidence type="ECO:0000256" key="1">
    <source>
        <dbReference type="ARBA" id="ARBA00000085"/>
    </source>
</evidence>
<organism evidence="7 8">
    <name type="scientific">Spirosoma soli</name>
    <dbReference type="NCBI Taxonomy" id="1770529"/>
    <lineage>
        <taxon>Bacteria</taxon>
        <taxon>Pseudomonadati</taxon>
        <taxon>Bacteroidota</taxon>
        <taxon>Cytophagia</taxon>
        <taxon>Cytophagales</taxon>
        <taxon>Cytophagaceae</taxon>
        <taxon>Spirosoma</taxon>
    </lineage>
</organism>
<dbReference type="EMBL" id="JBHULN010000027">
    <property type="protein sequence ID" value="MFD2574369.1"/>
    <property type="molecule type" value="Genomic_DNA"/>
</dbReference>
<evidence type="ECO:0000256" key="5">
    <source>
        <dbReference type="ARBA" id="ARBA00022777"/>
    </source>
</evidence>
<reference evidence="8" key="1">
    <citation type="journal article" date="2019" name="Int. J. Syst. Evol. Microbiol.">
        <title>The Global Catalogue of Microorganisms (GCM) 10K type strain sequencing project: providing services to taxonomists for standard genome sequencing and annotation.</title>
        <authorList>
            <consortium name="The Broad Institute Genomics Platform"/>
            <consortium name="The Broad Institute Genome Sequencing Center for Infectious Disease"/>
            <person name="Wu L."/>
            <person name="Ma J."/>
        </authorList>
    </citation>
    <scope>NUCLEOTIDE SEQUENCE [LARGE SCALE GENOMIC DNA]</scope>
    <source>
        <strain evidence="8">KCTC 42805</strain>
    </source>
</reference>
<evidence type="ECO:0000256" key="4">
    <source>
        <dbReference type="ARBA" id="ARBA00022679"/>
    </source>
</evidence>
<dbReference type="Proteomes" id="UP001597469">
    <property type="component" value="Unassembled WGS sequence"/>
</dbReference>
<dbReference type="PANTHER" id="PTHR43304:SF1">
    <property type="entry name" value="PAC DOMAIN-CONTAINING PROTEIN"/>
    <property type="match status" value="1"/>
</dbReference>
<sequence>MRSPDFPSEFPFLAGGGELGELIRQYDWQTTSLGRPQQWPQSLRSMVSLVLMSKFPMMLFWGRDFIQLYNDAYRPSLGQEGKHPQALGQSGPESWPEIWSTFAQPLFDQITQTRESVLSEDQLIPIYRNGQFENAYWTYTYLPVIDETGQVGGILAIVHETTQKVNNVLALQQSTADLERSNANLELFATAASHDLQEPLRKIKEFGALLRTNYDASLDHQGIELINRMEAAAGRMSVLIRDLLTYSRLATDGESVGEKPLNQIVDDVLTELDQYIAEKKAVIDIGQLGTVRGDATQLEQLFRNLLSNALKFVKADVVPHIGIKSKLITRSELPPAYQPSAQHEHFRVIEVTDNGIGFEQGQAERIFDTFYRLHNRQTYPGTGIGLAIVKRVVENHHGYSTAWSQPGQGATFCIYLPV</sequence>
<comment type="caution">
    <text evidence="7">The sequence shown here is derived from an EMBL/GenBank/DDBJ whole genome shotgun (WGS) entry which is preliminary data.</text>
</comment>
<dbReference type="InterPro" id="IPR004358">
    <property type="entry name" value="Sig_transdc_His_kin-like_C"/>
</dbReference>
<keyword evidence="3" id="KW-0597">Phosphoprotein</keyword>
<dbReference type="Pfam" id="PF02518">
    <property type="entry name" value="HATPase_c"/>
    <property type="match status" value="1"/>
</dbReference>
<proteinExistence type="predicted"/>
<evidence type="ECO:0000313" key="8">
    <source>
        <dbReference type="Proteomes" id="UP001597469"/>
    </source>
</evidence>
<dbReference type="SMART" id="SM00388">
    <property type="entry name" value="HisKA"/>
    <property type="match status" value="1"/>
</dbReference>
<dbReference type="InterPro" id="IPR036097">
    <property type="entry name" value="HisK_dim/P_sf"/>
</dbReference>
<dbReference type="InterPro" id="IPR036890">
    <property type="entry name" value="HATPase_C_sf"/>
</dbReference>
<evidence type="ECO:0000313" key="7">
    <source>
        <dbReference type="EMBL" id="MFD2574369.1"/>
    </source>
</evidence>
<dbReference type="PANTHER" id="PTHR43304">
    <property type="entry name" value="PHYTOCHROME-LIKE PROTEIN CPH1"/>
    <property type="match status" value="1"/>
</dbReference>
<accession>A0ABW5MCY1</accession>
<dbReference type="Gene3D" id="3.30.450.20">
    <property type="entry name" value="PAS domain"/>
    <property type="match status" value="1"/>
</dbReference>
<feature type="domain" description="Histidine kinase" evidence="6">
    <location>
        <begin position="191"/>
        <end position="418"/>
    </location>
</feature>
<dbReference type="InterPro" id="IPR005467">
    <property type="entry name" value="His_kinase_dom"/>
</dbReference>
<comment type="catalytic activity">
    <reaction evidence="1">
        <text>ATP + protein L-histidine = ADP + protein N-phospho-L-histidine.</text>
        <dbReference type="EC" id="2.7.13.3"/>
    </reaction>
</comment>
<evidence type="ECO:0000259" key="6">
    <source>
        <dbReference type="PROSITE" id="PS50109"/>
    </source>
</evidence>
<protein>
    <recommendedName>
        <fullName evidence="2">histidine kinase</fullName>
        <ecNumber evidence="2">2.7.13.3</ecNumber>
    </recommendedName>
</protein>
<keyword evidence="7" id="KW-0067">ATP-binding</keyword>
<dbReference type="InterPro" id="IPR003661">
    <property type="entry name" value="HisK_dim/P_dom"/>
</dbReference>
<keyword evidence="7" id="KW-0547">Nucleotide-binding</keyword>
<keyword evidence="8" id="KW-1185">Reference proteome</keyword>
<dbReference type="Pfam" id="PF00512">
    <property type="entry name" value="HisKA"/>
    <property type="match status" value="1"/>
</dbReference>
<dbReference type="GO" id="GO:0005524">
    <property type="term" value="F:ATP binding"/>
    <property type="evidence" value="ECO:0007669"/>
    <property type="project" value="UniProtKB-KW"/>
</dbReference>
<dbReference type="PRINTS" id="PR00344">
    <property type="entry name" value="BCTRLSENSOR"/>
</dbReference>
<dbReference type="SUPFAM" id="SSF55874">
    <property type="entry name" value="ATPase domain of HSP90 chaperone/DNA topoisomerase II/histidine kinase"/>
    <property type="match status" value="1"/>
</dbReference>
<dbReference type="SUPFAM" id="SSF47384">
    <property type="entry name" value="Homodimeric domain of signal transducing histidine kinase"/>
    <property type="match status" value="1"/>
</dbReference>
<keyword evidence="5" id="KW-0418">Kinase</keyword>
<gene>
    <name evidence="7" type="ORF">ACFSUS_27285</name>
</gene>
<name>A0ABW5MCY1_9BACT</name>
<keyword evidence="4" id="KW-0808">Transferase</keyword>
<dbReference type="PROSITE" id="PS50109">
    <property type="entry name" value="HIS_KIN"/>
    <property type="match status" value="1"/>
</dbReference>
<evidence type="ECO:0000256" key="3">
    <source>
        <dbReference type="ARBA" id="ARBA00022553"/>
    </source>
</evidence>
<dbReference type="Gene3D" id="1.10.287.130">
    <property type="match status" value="1"/>
</dbReference>
<dbReference type="Gene3D" id="3.30.565.10">
    <property type="entry name" value="Histidine kinase-like ATPase, C-terminal domain"/>
    <property type="match status" value="1"/>
</dbReference>
<dbReference type="RefSeq" id="WP_381528002.1">
    <property type="nucleotide sequence ID" value="NZ_JBHULN010000027.1"/>
</dbReference>
<dbReference type="EC" id="2.7.13.3" evidence="2"/>
<dbReference type="InterPro" id="IPR052162">
    <property type="entry name" value="Sensor_kinase/Photoreceptor"/>
</dbReference>
<dbReference type="InterPro" id="IPR003594">
    <property type="entry name" value="HATPase_dom"/>
</dbReference>
<evidence type="ECO:0000256" key="2">
    <source>
        <dbReference type="ARBA" id="ARBA00012438"/>
    </source>
</evidence>